<feature type="region of interest" description="Disordered" evidence="3">
    <location>
        <begin position="300"/>
        <end position="440"/>
    </location>
</feature>
<feature type="compositionally biased region" description="Polar residues" evidence="3">
    <location>
        <begin position="76"/>
        <end position="87"/>
    </location>
</feature>
<evidence type="ECO:0000256" key="2">
    <source>
        <dbReference type="PROSITE-ProRule" id="PRU00191"/>
    </source>
</evidence>
<evidence type="ECO:0000256" key="1">
    <source>
        <dbReference type="ARBA" id="ARBA00022999"/>
    </source>
</evidence>
<dbReference type="InterPro" id="IPR036860">
    <property type="entry name" value="SH2_dom_sf"/>
</dbReference>
<gene>
    <name evidence="5" type="ORF">XELAEV_18042762mg</name>
</gene>
<accession>A0A974H6E7</accession>
<dbReference type="PROSITE" id="PS50001">
    <property type="entry name" value="SH2"/>
    <property type="match status" value="1"/>
</dbReference>
<feature type="region of interest" description="Disordered" evidence="3">
    <location>
        <begin position="461"/>
        <end position="484"/>
    </location>
</feature>
<evidence type="ECO:0000313" key="5">
    <source>
        <dbReference type="EMBL" id="OCT66512.1"/>
    </source>
</evidence>
<feature type="region of interest" description="Disordered" evidence="3">
    <location>
        <begin position="271"/>
        <end position="290"/>
    </location>
</feature>
<dbReference type="Gene3D" id="3.30.505.10">
    <property type="entry name" value="SH2 domain"/>
    <property type="match status" value="1"/>
</dbReference>
<sequence length="657" mass="74313">MLWLAVSCRQLENTTCAPRTWPVGAQLPHWTHHCCCCCFHQIPQITAMNYEQDFPHVLFTTFKPIPVNKEEPQRHPSGNANLVQSQESKAVIQDGDKKLESRADVVLFSQNGAQKDNSKNPAGTLKEQTHNWFEKTQRMRLVKNGVFPEWFHGFLTRKRTEQMLEVKPPGCFLIRFCESRVGFVLSYRGTDRCRHFMLDLLEDDRYVIEGEDSAHRSLQELIDHYRVYPVEPYKERLTTVCAKKVTSKDVIGPLQNQADEDKNKKMYSNVTTEANAPSDPKLSSPASSEELEDLLAKIKNKKLKSKDSSGPLQNQADEDKKEKMYSSVTKEANAPSDHKLSSPASPEERENLLARIKNKKLKSKDSNGLLQNKADDDQKKKLYNSVTKEANSPSNPKLSPSNSLEEREDLLAKIKTKVKHVSPPPRPKQPISREESLKVSVEETEPAAYALVKKIPAVKVQNKPRTSPPEEPYSTLEEFHTYSDPPGLVAANHDLFDEMEEPIAFYAMGRGSGKDTQENVYSEVDLNAVASHGFQKGSKCGATTTTLPKKMNKPLKNKTTPFHSSFRQKKPSTLQLEDCGRTWGSSVKPASETKVLKTRKNKKLQFDDPTYAKSAQHQVVPYVSPNQEEDLEDIYEKIRDDCIQMSKNNGSANHKSS</sequence>
<feature type="region of interest" description="Disordered" evidence="3">
    <location>
        <begin position="68"/>
        <end position="87"/>
    </location>
</feature>
<dbReference type="OMA" id="VTPYHEF"/>
<dbReference type="SMART" id="SM00252">
    <property type="entry name" value="SH2"/>
    <property type="match status" value="1"/>
</dbReference>
<evidence type="ECO:0000259" key="4">
    <source>
        <dbReference type="PROSITE" id="PS50001"/>
    </source>
</evidence>
<feature type="compositionally biased region" description="Low complexity" evidence="3">
    <location>
        <begin position="391"/>
        <end position="403"/>
    </location>
</feature>
<evidence type="ECO:0000256" key="3">
    <source>
        <dbReference type="SAM" id="MobiDB-lite"/>
    </source>
</evidence>
<protein>
    <recommendedName>
        <fullName evidence="4">SH2 domain-containing protein</fullName>
    </recommendedName>
</protein>
<dbReference type="AlphaFoldDB" id="A0A974H6E7"/>
<dbReference type="EMBL" id="CM004481">
    <property type="protein sequence ID" value="OCT66512.1"/>
    <property type="molecule type" value="Genomic_DNA"/>
</dbReference>
<dbReference type="Proteomes" id="UP000694892">
    <property type="component" value="Chromosome 8S"/>
</dbReference>
<dbReference type="PANTHER" id="PTHR14388:SF9">
    <property type="entry name" value="SH2 DOMAIN-CONTAINING PROTEIN 2A"/>
    <property type="match status" value="1"/>
</dbReference>
<feature type="region of interest" description="Disordered" evidence="3">
    <location>
        <begin position="535"/>
        <end position="573"/>
    </location>
</feature>
<reference evidence="6" key="1">
    <citation type="journal article" date="2016" name="Nature">
        <title>Genome evolution in the allotetraploid frog Xenopus laevis.</title>
        <authorList>
            <person name="Session A.M."/>
            <person name="Uno Y."/>
            <person name="Kwon T."/>
            <person name="Chapman J.A."/>
            <person name="Toyoda A."/>
            <person name="Takahashi S."/>
            <person name="Fukui A."/>
            <person name="Hikosaka A."/>
            <person name="Suzuki A."/>
            <person name="Kondo M."/>
            <person name="van Heeringen S.J."/>
            <person name="Quigley I."/>
            <person name="Heinz S."/>
            <person name="Ogino H."/>
            <person name="Ochi H."/>
            <person name="Hellsten U."/>
            <person name="Lyons J.B."/>
            <person name="Simakov O."/>
            <person name="Putnam N."/>
            <person name="Stites J."/>
            <person name="Kuroki Y."/>
            <person name="Tanaka T."/>
            <person name="Michiue T."/>
            <person name="Watanabe M."/>
            <person name="Bogdanovic O."/>
            <person name="Lister R."/>
            <person name="Georgiou G."/>
            <person name="Paranjpe S.S."/>
            <person name="van Kruijsbergen I."/>
            <person name="Shu S."/>
            <person name="Carlson J."/>
            <person name="Kinoshita T."/>
            <person name="Ohta Y."/>
            <person name="Mawaribuchi S."/>
            <person name="Jenkins J."/>
            <person name="Grimwood J."/>
            <person name="Schmutz J."/>
            <person name="Mitros T."/>
            <person name="Mozaffari S.V."/>
            <person name="Suzuki Y."/>
            <person name="Haramoto Y."/>
            <person name="Yamamoto T.S."/>
            <person name="Takagi C."/>
            <person name="Heald R."/>
            <person name="Miller K."/>
            <person name="Haudenschild C."/>
            <person name="Kitzman J."/>
            <person name="Nakayama T."/>
            <person name="Izutsu Y."/>
            <person name="Robert J."/>
            <person name="Fortriede J."/>
            <person name="Burns K."/>
            <person name="Lotay V."/>
            <person name="Karimi K."/>
            <person name="Yasuoka Y."/>
            <person name="Dichmann D.S."/>
            <person name="Flajnik M.F."/>
            <person name="Houston D.W."/>
            <person name="Shendure J."/>
            <person name="DuPasquier L."/>
            <person name="Vize P.D."/>
            <person name="Zorn A.M."/>
            <person name="Ito M."/>
            <person name="Marcotte E.M."/>
            <person name="Wallingford J.B."/>
            <person name="Ito Y."/>
            <person name="Asashima M."/>
            <person name="Ueno N."/>
            <person name="Matsuda Y."/>
            <person name="Veenstra G.J."/>
            <person name="Fujiyama A."/>
            <person name="Harland R.M."/>
            <person name="Taira M."/>
            <person name="Rokhsar D.S."/>
        </authorList>
    </citation>
    <scope>NUCLEOTIDE SEQUENCE [LARGE SCALE GENOMIC DNA]</scope>
    <source>
        <strain evidence="6">J</strain>
    </source>
</reference>
<feature type="compositionally biased region" description="Basic and acidic residues" evidence="3">
    <location>
        <begin position="336"/>
        <end position="352"/>
    </location>
</feature>
<feature type="compositionally biased region" description="Basic and acidic residues" evidence="3">
    <location>
        <begin position="431"/>
        <end position="440"/>
    </location>
</feature>
<name>A0A974H6E7_XENLA</name>
<dbReference type="InterPro" id="IPR000980">
    <property type="entry name" value="SH2"/>
</dbReference>
<organism evidence="5 6">
    <name type="scientific">Xenopus laevis</name>
    <name type="common">African clawed frog</name>
    <dbReference type="NCBI Taxonomy" id="8355"/>
    <lineage>
        <taxon>Eukaryota</taxon>
        <taxon>Metazoa</taxon>
        <taxon>Chordata</taxon>
        <taxon>Craniata</taxon>
        <taxon>Vertebrata</taxon>
        <taxon>Euteleostomi</taxon>
        <taxon>Amphibia</taxon>
        <taxon>Batrachia</taxon>
        <taxon>Anura</taxon>
        <taxon>Pipoidea</taxon>
        <taxon>Pipidae</taxon>
        <taxon>Xenopodinae</taxon>
        <taxon>Xenopus</taxon>
        <taxon>Xenopus</taxon>
    </lineage>
</organism>
<feature type="domain" description="SH2" evidence="4">
    <location>
        <begin position="150"/>
        <end position="241"/>
    </location>
</feature>
<dbReference type="Pfam" id="PF00017">
    <property type="entry name" value="SH2"/>
    <property type="match status" value="1"/>
</dbReference>
<proteinExistence type="predicted"/>
<keyword evidence="1 2" id="KW-0727">SH2 domain</keyword>
<dbReference type="PANTHER" id="PTHR14388">
    <property type="entry name" value="T CELL-SPECIFIC ADAPTER PROTEIN TSAD"/>
    <property type="match status" value="1"/>
</dbReference>
<dbReference type="GO" id="GO:0005737">
    <property type="term" value="C:cytoplasm"/>
    <property type="evidence" value="ECO:0007669"/>
    <property type="project" value="TreeGrafter"/>
</dbReference>
<dbReference type="SUPFAM" id="SSF55550">
    <property type="entry name" value="SH2 domain"/>
    <property type="match status" value="1"/>
</dbReference>
<evidence type="ECO:0000313" key="6">
    <source>
        <dbReference type="Proteomes" id="UP000694892"/>
    </source>
</evidence>